<evidence type="ECO:0000259" key="2">
    <source>
        <dbReference type="Pfam" id="PF13590"/>
    </source>
</evidence>
<dbReference type="EMBL" id="JAGEVF010000008">
    <property type="protein sequence ID" value="MBO3117276.1"/>
    <property type="molecule type" value="Genomic_DNA"/>
</dbReference>
<feature type="signal peptide" evidence="1">
    <location>
        <begin position="1"/>
        <end position="18"/>
    </location>
</feature>
<keyword evidence="1" id="KW-0732">Signal</keyword>
<dbReference type="InterPro" id="IPR025411">
    <property type="entry name" value="DUF4136"/>
</dbReference>
<organism evidence="3 4">
    <name type="scientific">Winogradskyella pelagia</name>
    <dbReference type="NCBI Taxonomy" id="2819984"/>
    <lineage>
        <taxon>Bacteria</taxon>
        <taxon>Pseudomonadati</taxon>
        <taxon>Bacteroidota</taxon>
        <taxon>Flavobacteriia</taxon>
        <taxon>Flavobacteriales</taxon>
        <taxon>Flavobacteriaceae</taxon>
        <taxon>Winogradskyella</taxon>
    </lineage>
</organism>
<feature type="chain" id="PRO_5046582397" evidence="1">
    <location>
        <begin position="19"/>
        <end position="173"/>
    </location>
</feature>
<protein>
    <submittedName>
        <fullName evidence="3">DUF4136 domain-containing protein</fullName>
    </submittedName>
</protein>
<feature type="domain" description="DUF4136" evidence="2">
    <location>
        <begin position="21"/>
        <end position="170"/>
    </location>
</feature>
<reference evidence="3 4" key="1">
    <citation type="submission" date="2021-03" db="EMBL/GenBank/DDBJ databases">
        <title>Winogradskyella sp. nov., isolated from costal sediment.</title>
        <authorList>
            <person name="Gao C."/>
        </authorList>
    </citation>
    <scope>NUCLEOTIDE SEQUENCE [LARGE SCALE GENOMIC DNA]</scope>
    <source>
        <strain evidence="3 4">DF17</strain>
    </source>
</reference>
<sequence length="173" mass="19146">MRLISRFFLLLILTSCGAVINYDYESSTDFDSYKTYGYYDDMKTGLSELDTKRLIRAIDAKLQALGFQRVDVADFYIDIQSQEIINRTNSNVGVGVGGTGGNVGGGVSVGIPLGGSQYTREIVIEFVDDSKNGTFWQAIAETSFNPNAKPEKREAQFMALAEKILSKYPPQIK</sequence>
<dbReference type="Gene3D" id="3.30.160.670">
    <property type="match status" value="1"/>
</dbReference>
<evidence type="ECO:0000256" key="1">
    <source>
        <dbReference type="SAM" id="SignalP"/>
    </source>
</evidence>
<comment type="caution">
    <text evidence="3">The sequence shown here is derived from an EMBL/GenBank/DDBJ whole genome shotgun (WGS) entry which is preliminary data.</text>
</comment>
<evidence type="ECO:0000313" key="4">
    <source>
        <dbReference type="Proteomes" id="UP000676776"/>
    </source>
</evidence>
<proteinExistence type="predicted"/>
<gene>
    <name evidence="3" type="ORF">J4050_10985</name>
</gene>
<accession>A0ABS3T3F6</accession>
<dbReference type="RefSeq" id="WP_208154631.1">
    <property type="nucleotide sequence ID" value="NZ_JAGEVF010000008.1"/>
</dbReference>
<name>A0ABS3T3F6_9FLAO</name>
<dbReference type="Pfam" id="PF13590">
    <property type="entry name" value="DUF4136"/>
    <property type="match status" value="1"/>
</dbReference>
<evidence type="ECO:0000313" key="3">
    <source>
        <dbReference type="EMBL" id="MBO3117276.1"/>
    </source>
</evidence>
<dbReference type="Proteomes" id="UP000676776">
    <property type="component" value="Unassembled WGS sequence"/>
</dbReference>
<keyword evidence="4" id="KW-1185">Reference proteome</keyword>